<feature type="domain" description="PPE" evidence="3">
    <location>
        <begin position="28"/>
        <end position="120"/>
    </location>
</feature>
<accession>A0A9W6QAY8</accession>
<evidence type="ECO:0000256" key="2">
    <source>
        <dbReference type="SAM" id="MobiDB-lite"/>
    </source>
</evidence>
<protein>
    <recommendedName>
        <fullName evidence="3">PPE domain-containing protein</fullName>
    </recommendedName>
</protein>
<dbReference type="Proteomes" id="UP001165041">
    <property type="component" value="Unassembled WGS sequence"/>
</dbReference>
<evidence type="ECO:0000313" key="4">
    <source>
        <dbReference type="EMBL" id="GLW71691.1"/>
    </source>
</evidence>
<gene>
    <name evidence="4" type="ORF">Kpho02_39900</name>
</gene>
<proteinExistence type="inferred from homology"/>
<organism evidence="4 5">
    <name type="scientific">Kitasatospora phosalacinea</name>
    <dbReference type="NCBI Taxonomy" id="2065"/>
    <lineage>
        <taxon>Bacteria</taxon>
        <taxon>Bacillati</taxon>
        <taxon>Actinomycetota</taxon>
        <taxon>Actinomycetes</taxon>
        <taxon>Kitasatosporales</taxon>
        <taxon>Streptomycetaceae</taxon>
        <taxon>Kitasatospora</taxon>
    </lineage>
</organism>
<sequence>MRMLDQGGDGGGAYTDFSAHSHAELISMVHSLDSGSVMAAADPWRRAHETLTRIQASLATATSDATSTWQGSTSDAFHQHMTELANNVGKAAESTHYTATVLQELSKSIDQAKADMPEEPGFWDKVGDSVSDVAKESVGVDDADTQHSITESRKQEAVGVMQVLAAKYSVATSSLGRFGLYDDDPNAAKQLTPPSDGAAGFIAAIAGVTAGSFQGSTRTVAPSGSQTSLKGSSSSRPPQAPKIQPTVIRPTDAGISGGTANALPQPKGPGTGIDGIQGGVQGGARGGTTTVGGPGSVHGPVAGGGGGGLAGGGTTGGLIGQGGGTLMGGTGLGGSRAGFSGNSVSKAGTFGANGLSSSSGAGGTASGGANGAGGRAGGVGGGMGGGAGAGGAGGGGLKGRSGSGLTGKAGGVVGEAAQGGAGGRSFSQGGSGIGRSRFGQGAAGGAGQAAGGAGQGGAAGHGGMAGHGQGSKRAKKGTSDRPDYLVEDEETWASGEKANPNVVE</sequence>
<feature type="region of interest" description="Disordered" evidence="2">
    <location>
        <begin position="216"/>
        <end position="308"/>
    </location>
</feature>
<comment type="caution">
    <text evidence="4">The sequence shown here is derived from an EMBL/GenBank/DDBJ whole genome shotgun (WGS) entry which is preliminary data.</text>
</comment>
<dbReference type="Pfam" id="PF00823">
    <property type="entry name" value="PPE"/>
    <property type="match status" value="1"/>
</dbReference>
<name>A0A9W6QAY8_9ACTN</name>
<comment type="similarity">
    <text evidence="1">Belongs to the mycobacterial PPE family.</text>
</comment>
<feature type="compositionally biased region" description="Gly residues" evidence="2">
    <location>
        <begin position="441"/>
        <end position="469"/>
    </location>
</feature>
<evidence type="ECO:0000313" key="5">
    <source>
        <dbReference type="Proteomes" id="UP001165041"/>
    </source>
</evidence>
<dbReference type="InterPro" id="IPR000030">
    <property type="entry name" value="PPE_dom"/>
</dbReference>
<feature type="compositionally biased region" description="Gly residues" evidence="2">
    <location>
        <begin position="269"/>
        <end position="308"/>
    </location>
</feature>
<dbReference type="Gene3D" id="1.20.1260.20">
    <property type="entry name" value="PPE superfamily"/>
    <property type="match status" value="1"/>
</dbReference>
<feature type="region of interest" description="Disordered" evidence="2">
    <location>
        <begin position="416"/>
        <end position="504"/>
    </location>
</feature>
<reference evidence="4" key="1">
    <citation type="submission" date="2023-02" db="EMBL/GenBank/DDBJ databases">
        <title>Kitasatospora phosalacinea NBRC 14627.</title>
        <authorList>
            <person name="Ichikawa N."/>
            <person name="Sato H."/>
            <person name="Tonouchi N."/>
        </authorList>
    </citation>
    <scope>NUCLEOTIDE SEQUENCE</scope>
    <source>
        <strain evidence="4">NBRC 14627</strain>
    </source>
</reference>
<evidence type="ECO:0000256" key="1">
    <source>
        <dbReference type="ARBA" id="ARBA00010652"/>
    </source>
</evidence>
<dbReference type="SUPFAM" id="SSF140459">
    <property type="entry name" value="PE/PPE dimer-like"/>
    <property type="match status" value="1"/>
</dbReference>
<feature type="compositionally biased region" description="Gly residues" evidence="2">
    <location>
        <begin position="416"/>
        <end position="433"/>
    </location>
</feature>
<evidence type="ECO:0000259" key="3">
    <source>
        <dbReference type="Pfam" id="PF00823"/>
    </source>
</evidence>
<dbReference type="AlphaFoldDB" id="A0A9W6QAY8"/>
<feature type="compositionally biased region" description="Low complexity" evidence="2">
    <location>
        <begin position="223"/>
        <end position="235"/>
    </location>
</feature>
<dbReference type="EMBL" id="BSSA01000013">
    <property type="protein sequence ID" value="GLW71691.1"/>
    <property type="molecule type" value="Genomic_DNA"/>
</dbReference>
<dbReference type="InterPro" id="IPR038332">
    <property type="entry name" value="PPE_sf"/>
</dbReference>